<dbReference type="Proteomes" id="UP000002008">
    <property type="component" value="Chromosome"/>
</dbReference>
<dbReference type="InterPro" id="IPR007560">
    <property type="entry name" value="Restrct_endonuc_IV_Mrr"/>
</dbReference>
<organism evidence="3 4">
    <name type="scientific">Chloroflexus aurantiacus (strain ATCC 29366 / DSM 635 / J-10-fl)</name>
    <dbReference type="NCBI Taxonomy" id="324602"/>
    <lineage>
        <taxon>Bacteria</taxon>
        <taxon>Bacillati</taxon>
        <taxon>Chloroflexota</taxon>
        <taxon>Chloroflexia</taxon>
        <taxon>Chloroflexales</taxon>
        <taxon>Chloroflexineae</taxon>
        <taxon>Chloroflexaceae</taxon>
        <taxon>Chloroflexus</taxon>
    </lineage>
</organism>
<proteinExistence type="predicted"/>
<keyword evidence="3" id="KW-0540">Nuclease</keyword>
<dbReference type="PATRIC" id="fig|324602.8.peg.2110"/>
<dbReference type="GO" id="GO:0009307">
    <property type="term" value="P:DNA restriction-modification system"/>
    <property type="evidence" value="ECO:0007669"/>
    <property type="project" value="InterPro"/>
</dbReference>
<keyword evidence="3" id="KW-0378">Hydrolase</keyword>
<accession>A9WD99</accession>
<dbReference type="REBASE" id="16879">
    <property type="entry name" value="CauJMrr2P"/>
</dbReference>
<dbReference type="EMBL" id="CP000909">
    <property type="protein sequence ID" value="ABY35066.1"/>
    <property type="molecule type" value="Genomic_DNA"/>
</dbReference>
<name>A9WD99_CHLAA</name>
<dbReference type="PANTHER" id="PTHR30015:SF7">
    <property type="entry name" value="TYPE IV METHYL-DIRECTED RESTRICTION ENZYME ECOKMRR"/>
    <property type="match status" value="1"/>
</dbReference>
<gene>
    <name evidence="3" type="ordered locus">Caur_1849</name>
</gene>
<evidence type="ECO:0000313" key="4">
    <source>
        <dbReference type="Proteomes" id="UP000002008"/>
    </source>
</evidence>
<evidence type="ECO:0000259" key="1">
    <source>
        <dbReference type="Pfam" id="PF04471"/>
    </source>
</evidence>
<dbReference type="Gene3D" id="3.40.1350.10">
    <property type="match status" value="1"/>
</dbReference>
<dbReference type="InterPro" id="IPR025745">
    <property type="entry name" value="Mrr-like_N_dom"/>
</dbReference>
<dbReference type="InterPro" id="IPR011856">
    <property type="entry name" value="tRNA_endonuc-like_dom_sf"/>
</dbReference>
<feature type="domain" description="Restriction endonuclease type IV Mrr" evidence="1">
    <location>
        <begin position="160"/>
        <end position="278"/>
    </location>
</feature>
<dbReference type="GO" id="GO:0015666">
    <property type="term" value="F:restriction endodeoxyribonuclease activity"/>
    <property type="evidence" value="ECO:0000318"/>
    <property type="project" value="GO_Central"/>
</dbReference>
<protein>
    <submittedName>
        <fullName evidence="3">Restriction endonuclease</fullName>
    </submittedName>
</protein>
<dbReference type="EnsemblBacteria" id="ABY35066">
    <property type="protein sequence ID" value="ABY35066"/>
    <property type="gene ID" value="Caur_1849"/>
</dbReference>
<dbReference type="Pfam" id="PF04471">
    <property type="entry name" value="Mrr_cat"/>
    <property type="match status" value="1"/>
</dbReference>
<dbReference type="HOGENOM" id="CLU_063822_2_0_0"/>
<dbReference type="STRING" id="324602.Caur_1849"/>
<keyword evidence="3" id="KW-0255">Endonuclease</keyword>
<dbReference type="InterPro" id="IPR052906">
    <property type="entry name" value="Type_IV_Methyl-Rstrct_Enzyme"/>
</dbReference>
<dbReference type="GO" id="GO:0003677">
    <property type="term" value="F:DNA binding"/>
    <property type="evidence" value="ECO:0007669"/>
    <property type="project" value="InterPro"/>
</dbReference>
<dbReference type="Gene3D" id="1.10.10.10">
    <property type="entry name" value="Winged helix-like DNA-binding domain superfamily/Winged helix DNA-binding domain"/>
    <property type="match status" value="1"/>
</dbReference>
<dbReference type="Pfam" id="PF14338">
    <property type="entry name" value="Mrr_N"/>
    <property type="match status" value="1"/>
</dbReference>
<keyword evidence="4" id="KW-1185">Reference proteome</keyword>
<sequence length="304" mass="34712">MISDGRVDMPIPDFQTIMLPMLRVMADGQEHSIQGLLDRLAETFSLSEEELRELLPSGKQTLFYNRVGWARTYLAKAGLLETTRRSYYRITARGQQVLQQNPSRIDIRFLEQFPEYLEFRRRPKLTIFEEKEQTPEEVLEDAYQEIRNNLAQELLKLVKQSPPAFFERLVVELLVNMGYGGSRRDAARAVGQVGDEGIDGIIDEDRLGLDTIYIQAKRWDNVVGRPEIQKFVGALMGKRARKGIFITTSTFSAEAINYVANIDTKIVLIDGKRLAELMIDYDVGVATVSTYQLKRVDSDYFGNG</sequence>
<dbReference type="InParanoid" id="A9WD99"/>
<feature type="domain" description="Restriction system protein Mrr-like N-terminal" evidence="2">
    <location>
        <begin position="14"/>
        <end position="99"/>
    </location>
</feature>
<dbReference type="AlphaFoldDB" id="A9WD99"/>
<evidence type="ECO:0000259" key="2">
    <source>
        <dbReference type="Pfam" id="PF14338"/>
    </source>
</evidence>
<evidence type="ECO:0000313" key="3">
    <source>
        <dbReference type="EMBL" id="ABY35066.1"/>
    </source>
</evidence>
<dbReference type="PANTHER" id="PTHR30015">
    <property type="entry name" value="MRR RESTRICTION SYSTEM PROTEIN"/>
    <property type="match status" value="1"/>
</dbReference>
<dbReference type="InterPro" id="IPR036388">
    <property type="entry name" value="WH-like_DNA-bd_sf"/>
</dbReference>
<dbReference type="SUPFAM" id="SSF52980">
    <property type="entry name" value="Restriction endonuclease-like"/>
    <property type="match status" value="1"/>
</dbReference>
<reference evidence="4" key="1">
    <citation type="journal article" date="2011" name="BMC Genomics">
        <title>Complete genome sequence of the filamentous anoxygenic phototrophic bacterium Chloroflexus aurantiacus.</title>
        <authorList>
            <person name="Tang K.H."/>
            <person name="Barry K."/>
            <person name="Chertkov O."/>
            <person name="Dalin E."/>
            <person name="Han C.S."/>
            <person name="Hauser L.J."/>
            <person name="Honchak B.M."/>
            <person name="Karbach L.E."/>
            <person name="Land M.L."/>
            <person name="Lapidus A."/>
            <person name="Larimer F.W."/>
            <person name="Mikhailova N."/>
            <person name="Pitluck S."/>
            <person name="Pierson B.K."/>
            <person name="Blankenship R.E."/>
        </authorList>
    </citation>
    <scope>NUCLEOTIDE SEQUENCE [LARGE SCALE GENOMIC DNA]</scope>
    <source>
        <strain evidence="4">ATCC 29366 / DSM 635 / J-10-fl</strain>
    </source>
</reference>
<dbReference type="eggNOG" id="COG1715">
    <property type="taxonomic scope" value="Bacteria"/>
</dbReference>
<dbReference type="KEGG" id="cau:Caur_1849"/>
<dbReference type="InterPro" id="IPR011335">
    <property type="entry name" value="Restrct_endonuc-II-like"/>
</dbReference>